<dbReference type="SMART" id="SM00283">
    <property type="entry name" value="MA"/>
    <property type="match status" value="1"/>
</dbReference>
<dbReference type="Proteomes" id="UP000315439">
    <property type="component" value="Unassembled WGS sequence"/>
</dbReference>
<dbReference type="OrthoDB" id="5867045at2"/>
<keyword evidence="2" id="KW-1003">Cell membrane</keyword>
<dbReference type="Gene3D" id="1.10.287.950">
    <property type="entry name" value="Methyl-accepting chemotaxis protein"/>
    <property type="match status" value="1"/>
</dbReference>
<keyword evidence="4 9" id="KW-1133">Transmembrane helix</keyword>
<dbReference type="PRINTS" id="PR00260">
    <property type="entry name" value="CHEMTRNSDUCR"/>
</dbReference>
<protein>
    <submittedName>
        <fullName evidence="11">Methyl-accepting chemotaxis protein</fullName>
    </submittedName>
</protein>
<dbReference type="InterPro" id="IPR004089">
    <property type="entry name" value="MCPsignal_dom"/>
</dbReference>
<keyword evidence="3 9" id="KW-0812">Transmembrane</keyword>
<keyword evidence="12" id="KW-1185">Reference proteome</keyword>
<evidence type="ECO:0000256" key="9">
    <source>
        <dbReference type="SAM" id="Phobius"/>
    </source>
</evidence>
<gene>
    <name evidence="11" type="ORF">FLL46_17600</name>
</gene>
<evidence type="ECO:0000256" key="4">
    <source>
        <dbReference type="ARBA" id="ARBA00022989"/>
    </source>
</evidence>
<organism evidence="11 12">
    <name type="scientific">Aliikangiella coralliicola</name>
    <dbReference type="NCBI Taxonomy" id="2592383"/>
    <lineage>
        <taxon>Bacteria</taxon>
        <taxon>Pseudomonadati</taxon>
        <taxon>Pseudomonadota</taxon>
        <taxon>Gammaproteobacteria</taxon>
        <taxon>Oceanospirillales</taxon>
        <taxon>Pleioneaceae</taxon>
        <taxon>Aliikangiella</taxon>
    </lineage>
</organism>
<evidence type="ECO:0000256" key="5">
    <source>
        <dbReference type="ARBA" id="ARBA00023136"/>
    </source>
</evidence>
<proteinExistence type="inferred from homology"/>
<evidence type="ECO:0000256" key="2">
    <source>
        <dbReference type="ARBA" id="ARBA00022475"/>
    </source>
</evidence>
<comment type="caution">
    <text evidence="11">The sequence shown here is derived from an EMBL/GenBank/DDBJ whole genome shotgun (WGS) entry which is preliminary data.</text>
</comment>
<dbReference type="Pfam" id="PF00015">
    <property type="entry name" value="MCPsignal"/>
    <property type="match status" value="1"/>
</dbReference>
<dbReference type="CDD" id="cd11386">
    <property type="entry name" value="MCP_signal"/>
    <property type="match status" value="1"/>
</dbReference>
<dbReference type="Pfam" id="PF17200">
    <property type="entry name" value="sCache_2"/>
    <property type="match status" value="1"/>
</dbReference>
<dbReference type="FunFam" id="1.10.287.950:FF:000001">
    <property type="entry name" value="Methyl-accepting chemotaxis sensory transducer"/>
    <property type="match status" value="1"/>
</dbReference>
<dbReference type="SMART" id="SM01049">
    <property type="entry name" value="Cache_2"/>
    <property type="match status" value="1"/>
</dbReference>
<evidence type="ECO:0000256" key="7">
    <source>
        <dbReference type="ARBA" id="ARBA00029447"/>
    </source>
</evidence>
<dbReference type="SUPFAM" id="SSF58104">
    <property type="entry name" value="Methyl-accepting chemotaxis protein (MCP) signaling domain"/>
    <property type="match status" value="1"/>
</dbReference>
<evidence type="ECO:0000259" key="10">
    <source>
        <dbReference type="PROSITE" id="PS50111"/>
    </source>
</evidence>
<dbReference type="GO" id="GO:0004888">
    <property type="term" value="F:transmembrane signaling receptor activity"/>
    <property type="evidence" value="ECO:0007669"/>
    <property type="project" value="InterPro"/>
</dbReference>
<feature type="transmembrane region" description="Helical" evidence="9">
    <location>
        <begin position="7"/>
        <end position="29"/>
    </location>
</feature>
<evidence type="ECO:0000256" key="6">
    <source>
        <dbReference type="ARBA" id="ARBA00023224"/>
    </source>
</evidence>
<dbReference type="EMBL" id="VIKS01000010">
    <property type="protein sequence ID" value="TQV86707.1"/>
    <property type="molecule type" value="Genomic_DNA"/>
</dbReference>
<dbReference type="GO" id="GO:0007165">
    <property type="term" value="P:signal transduction"/>
    <property type="evidence" value="ECO:0007669"/>
    <property type="project" value="UniProtKB-KW"/>
</dbReference>
<comment type="similarity">
    <text evidence="7">Belongs to the methyl-accepting chemotaxis (MCP) protein family.</text>
</comment>
<keyword evidence="5 9" id="KW-0472">Membrane</keyword>
<evidence type="ECO:0000256" key="8">
    <source>
        <dbReference type="PROSITE-ProRule" id="PRU00284"/>
    </source>
</evidence>
<evidence type="ECO:0000313" key="12">
    <source>
        <dbReference type="Proteomes" id="UP000315439"/>
    </source>
</evidence>
<dbReference type="PANTHER" id="PTHR32089">
    <property type="entry name" value="METHYL-ACCEPTING CHEMOTAXIS PROTEIN MCPB"/>
    <property type="match status" value="1"/>
</dbReference>
<comment type="subcellular location">
    <subcellularLocation>
        <location evidence="1">Cell membrane</location>
        <topology evidence="1">Multi-pass membrane protein</topology>
    </subcellularLocation>
</comment>
<dbReference type="Gene3D" id="3.30.450.20">
    <property type="entry name" value="PAS domain"/>
    <property type="match status" value="1"/>
</dbReference>
<keyword evidence="6 8" id="KW-0807">Transducer</keyword>
<reference evidence="11 12" key="1">
    <citation type="submission" date="2019-07" db="EMBL/GenBank/DDBJ databases">
        <title>Draft genome for Aliikangiella sp. M105.</title>
        <authorList>
            <person name="Wang G."/>
        </authorList>
    </citation>
    <scope>NUCLEOTIDE SEQUENCE [LARGE SCALE GENOMIC DNA]</scope>
    <source>
        <strain evidence="11 12">M105</strain>
    </source>
</reference>
<dbReference type="InterPro" id="IPR033480">
    <property type="entry name" value="sCache_2"/>
</dbReference>
<name>A0A545UB76_9GAMM</name>
<dbReference type="PROSITE" id="PS50111">
    <property type="entry name" value="CHEMOTAXIS_TRANSDUC_2"/>
    <property type="match status" value="1"/>
</dbReference>
<dbReference type="GO" id="GO:0006935">
    <property type="term" value="P:chemotaxis"/>
    <property type="evidence" value="ECO:0007669"/>
    <property type="project" value="InterPro"/>
</dbReference>
<dbReference type="PANTHER" id="PTHR32089:SF119">
    <property type="entry name" value="METHYL-ACCEPTING CHEMOTAXIS PROTEIN CTPL"/>
    <property type="match status" value="1"/>
</dbReference>
<evidence type="ECO:0000256" key="3">
    <source>
        <dbReference type="ARBA" id="ARBA00022692"/>
    </source>
</evidence>
<dbReference type="RefSeq" id="WP_142932632.1">
    <property type="nucleotide sequence ID" value="NZ_ML660166.1"/>
</dbReference>
<dbReference type="GO" id="GO:0005886">
    <property type="term" value="C:plasma membrane"/>
    <property type="evidence" value="ECO:0007669"/>
    <property type="project" value="UniProtKB-SubCell"/>
</dbReference>
<accession>A0A545UB76</accession>
<dbReference type="AlphaFoldDB" id="A0A545UB76"/>
<evidence type="ECO:0000256" key="1">
    <source>
        <dbReference type="ARBA" id="ARBA00004651"/>
    </source>
</evidence>
<feature type="domain" description="Methyl-accepting transducer" evidence="10">
    <location>
        <begin position="267"/>
        <end position="503"/>
    </location>
</feature>
<dbReference type="InterPro" id="IPR004090">
    <property type="entry name" value="Chemotax_Me-accpt_rcpt"/>
</dbReference>
<sequence length="540" mass="59132">MKLKTKVWVISVLTFVAVITIMLVGLFTLRYTSSQDNKARVYQLLTSTYSTITEIENYAAQGKMSEQEAKALATQILRENKYHKSEYVYVADENMNFIAAPLDPQLHNTSFHDFKDGDGKSVGNIILTAVQNQPSGIVEYAWTKKKSDGSIEEVLSIVQISERWRWVVGTGIGFHEVNARFWSTAQWQLILCLLISAVLSLCVFYTVRKLLLDLGTEPTELLRLTREVASGNFDHQTDGEFDRNSVYGSVLRMQRALKEVLNSLSNATIKLHDEVHSAEERSTKIEKTFQSQSEEIDMVATSMTEMSSSANTVSDSAQGAAEATIQADEDGQKVQTIMSESAAATEALATQIDSAAQVIGDLGQDVGSIVSVLDVIRGIAEQTNLLALNAAIEAARAGDQGRGFAVVADEVRNLAKRTQDSTAEIQQMIERLQSGSQNAINSMETAKKSSFQTVTGAREASDALQQIAQALTTITEMNHQIATAAQEQTKVSDDISERINLIATGSQNAAALAQDNRRATDLISELATDLENQIGKLKFN</sequence>
<evidence type="ECO:0000313" key="11">
    <source>
        <dbReference type="EMBL" id="TQV86707.1"/>
    </source>
</evidence>